<dbReference type="Pfam" id="PF12527">
    <property type="entry name" value="DUF3727"/>
    <property type="match status" value="1"/>
</dbReference>
<protein>
    <submittedName>
        <fullName evidence="2">Uncharacterized protein</fullName>
    </submittedName>
</protein>
<accession>A0A7R9ZCD2</accession>
<proteinExistence type="predicted"/>
<keyword evidence="1" id="KW-0732">Signal</keyword>
<dbReference type="InterPro" id="IPR022203">
    <property type="entry name" value="DUF3727"/>
</dbReference>
<organism evidence="2">
    <name type="scientific">Pseudictyota dubia</name>
    <dbReference type="NCBI Taxonomy" id="2749911"/>
    <lineage>
        <taxon>Eukaryota</taxon>
        <taxon>Sar</taxon>
        <taxon>Stramenopiles</taxon>
        <taxon>Ochrophyta</taxon>
        <taxon>Bacillariophyta</taxon>
        <taxon>Mediophyceae</taxon>
        <taxon>Biddulphiophycidae</taxon>
        <taxon>Eupodiscales</taxon>
        <taxon>Odontellaceae</taxon>
        <taxon>Pseudictyota</taxon>
    </lineage>
</organism>
<dbReference type="AlphaFoldDB" id="A0A7R9ZCD2"/>
<dbReference type="EMBL" id="HBED01030352">
    <property type="protein sequence ID" value="CAD8316419.1"/>
    <property type="molecule type" value="Transcribed_RNA"/>
</dbReference>
<name>A0A7R9ZCD2_9STRA</name>
<evidence type="ECO:0000313" key="2">
    <source>
        <dbReference type="EMBL" id="CAD8316419.1"/>
    </source>
</evidence>
<evidence type="ECO:0000256" key="1">
    <source>
        <dbReference type="SAM" id="SignalP"/>
    </source>
</evidence>
<reference evidence="2" key="1">
    <citation type="submission" date="2021-01" db="EMBL/GenBank/DDBJ databases">
        <authorList>
            <person name="Corre E."/>
            <person name="Pelletier E."/>
            <person name="Niang G."/>
            <person name="Scheremetjew M."/>
            <person name="Finn R."/>
            <person name="Kale V."/>
            <person name="Holt S."/>
            <person name="Cochrane G."/>
            <person name="Meng A."/>
            <person name="Brown T."/>
            <person name="Cohen L."/>
        </authorList>
    </citation>
    <scope>NUCLEOTIDE SEQUENCE</scope>
    <source>
        <strain evidence="2">CCMP147</strain>
    </source>
</reference>
<sequence>MLPGEPPRNPYVWAVLLTLCLARGVASFAPNRGGDVALATFVRSHPRPFATTIKCPPSTTLFMADSAPSEVTLVKIPEDDDTPIAFVDTFGSSFIECYADSVVTLEGQTYTIGSPCDCSVALTYFDESGQLFPVELDSELMDDVFPVAETIVEEEFGEELVLQRTPQTLTLVGELEEEEDEEELDNDDDADVMDDEEEVEILLSFEHKEKEFHLVRLLDPVLLVGKSDPSNPERRLLLSPEDSDKVMPLLEEMFLKHQEESDGISF</sequence>
<feature type="chain" id="PRO_5031495702" evidence="1">
    <location>
        <begin position="28"/>
        <end position="266"/>
    </location>
</feature>
<feature type="signal peptide" evidence="1">
    <location>
        <begin position="1"/>
        <end position="27"/>
    </location>
</feature>
<gene>
    <name evidence="2" type="ORF">TDUB1175_LOCUS15212</name>
</gene>